<dbReference type="PRINTS" id="PR00134">
    <property type="entry name" value="GLHYDRLASE10"/>
</dbReference>
<dbReference type="SMART" id="SM00633">
    <property type="entry name" value="Glyco_10"/>
    <property type="match status" value="1"/>
</dbReference>
<comment type="similarity">
    <text evidence="2 9">Belongs to the glycosyl hydrolase 10 (cellulase F) family.</text>
</comment>
<dbReference type="InterPro" id="IPR044846">
    <property type="entry name" value="GH10"/>
</dbReference>
<dbReference type="InterPro" id="IPR006311">
    <property type="entry name" value="TAT_signal"/>
</dbReference>
<keyword evidence="4 10" id="KW-0732">Signal</keyword>
<comment type="catalytic activity">
    <reaction evidence="1 9">
        <text>Endohydrolysis of (1-&gt;4)-beta-D-xylosidic linkages in xylans.</text>
        <dbReference type="EC" id="3.2.1.8"/>
    </reaction>
</comment>
<gene>
    <name evidence="12" type="ORF">DJ018_15480</name>
</gene>
<evidence type="ECO:0000256" key="5">
    <source>
        <dbReference type="ARBA" id="ARBA00022801"/>
    </source>
</evidence>
<dbReference type="Pfam" id="PF00331">
    <property type="entry name" value="Glyco_hydro_10"/>
    <property type="match status" value="1"/>
</dbReference>
<protein>
    <recommendedName>
        <fullName evidence="9">Beta-xylanase</fullName>
        <ecNumber evidence="9">3.2.1.8</ecNumber>
    </recommendedName>
</protein>
<evidence type="ECO:0000256" key="9">
    <source>
        <dbReference type="RuleBase" id="RU361174"/>
    </source>
</evidence>
<keyword evidence="7 9" id="KW-0326">Glycosidase</keyword>
<dbReference type="SUPFAM" id="SSF51445">
    <property type="entry name" value="(Trans)glycosidases"/>
    <property type="match status" value="1"/>
</dbReference>
<proteinExistence type="inferred from homology"/>
<dbReference type="PANTHER" id="PTHR31490">
    <property type="entry name" value="GLYCOSYL HYDROLASE"/>
    <property type="match status" value="1"/>
</dbReference>
<dbReference type="Proteomes" id="UP000249725">
    <property type="component" value="Unassembled WGS sequence"/>
</dbReference>
<dbReference type="GO" id="GO:0031176">
    <property type="term" value="F:endo-1,4-beta-xylanase activity"/>
    <property type="evidence" value="ECO:0007669"/>
    <property type="project" value="UniProtKB-EC"/>
</dbReference>
<dbReference type="PROSITE" id="PS51318">
    <property type="entry name" value="TAT"/>
    <property type="match status" value="1"/>
</dbReference>
<evidence type="ECO:0000256" key="2">
    <source>
        <dbReference type="ARBA" id="ARBA00007495"/>
    </source>
</evidence>
<organism evidence="12 13">
    <name type="scientific">Phenylobacterium deserti</name>
    <dbReference type="NCBI Taxonomy" id="1914756"/>
    <lineage>
        <taxon>Bacteria</taxon>
        <taxon>Pseudomonadati</taxon>
        <taxon>Pseudomonadota</taxon>
        <taxon>Alphaproteobacteria</taxon>
        <taxon>Caulobacterales</taxon>
        <taxon>Caulobacteraceae</taxon>
        <taxon>Phenylobacterium</taxon>
    </lineage>
</organism>
<feature type="domain" description="GH10" evidence="11">
    <location>
        <begin position="24"/>
        <end position="365"/>
    </location>
</feature>
<dbReference type="InterPro" id="IPR001000">
    <property type="entry name" value="GH10_dom"/>
</dbReference>
<evidence type="ECO:0000256" key="4">
    <source>
        <dbReference type="ARBA" id="ARBA00022729"/>
    </source>
</evidence>
<evidence type="ECO:0000256" key="6">
    <source>
        <dbReference type="ARBA" id="ARBA00023277"/>
    </source>
</evidence>
<feature type="signal peptide" evidence="10">
    <location>
        <begin position="1"/>
        <end position="24"/>
    </location>
</feature>
<evidence type="ECO:0000313" key="13">
    <source>
        <dbReference type="Proteomes" id="UP000249725"/>
    </source>
</evidence>
<dbReference type="PROSITE" id="PS51760">
    <property type="entry name" value="GH10_2"/>
    <property type="match status" value="1"/>
</dbReference>
<keyword evidence="13" id="KW-1185">Reference proteome</keyword>
<keyword evidence="8 9" id="KW-0624">Polysaccharide degradation</keyword>
<evidence type="ECO:0000313" key="12">
    <source>
        <dbReference type="EMBL" id="RAK51343.1"/>
    </source>
</evidence>
<evidence type="ECO:0000259" key="11">
    <source>
        <dbReference type="PROSITE" id="PS51760"/>
    </source>
</evidence>
<reference evidence="13" key="1">
    <citation type="submission" date="2018-05" db="EMBL/GenBank/DDBJ databases">
        <authorList>
            <person name="Li X."/>
        </authorList>
    </citation>
    <scope>NUCLEOTIDE SEQUENCE [LARGE SCALE GENOMIC DNA]</scope>
    <source>
        <strain evidence="13">YIM 73061</strain>
    </source>
</reference>
<feature type="chain" id="PRO_5016300668" description="Beta-xylanase" evidence="10">
    <location>
        <begin position="25"/>
        <end position="377"/>
    </location>
</feature>
<keyword evidence="3" id="KW-0858">Xylan degradation</keyword>
<dbReference type="EC" id="3.2.1.8" evidence="9"/>
<evidence type="ECO:0000256" key="1">
    <source>
        <dbReference type="ARBA" id="ARBA00000681"/>
    </source>
</evidence>
<dbReference type="Gene3D" id="3.20.20.80">
    <property type="entry name" value="Glycosidases"/>
    <property type="match status" value="1"/>
</dbReference>
<evidence type="ECO:0000256" key="3">
    <source>
        <dbReference type="ARBA" id="ARBA00022651"/>
    </source>
</evidence>
<keyword evidence="6 9" id="KW-0119">Carbohydrate metabolism</keyword>
<dbReference type="EMBL" id="QFYR01000004">
    <property type="protein sequence ID" value="RAK51343.1"/>
    <property type="molecule type" value="Genomic_DNA"/>
</dbReference>
<keyword evidence="5 9" id="KW-0378">Hydrolase</keyword>
<dbReference type="AlphaFoldDB" id="A0A328A9H0"/>
<dbReference type="GO" id="GO:0045493">
    <property type="term" value="P:xylan catabolic process"/>
    <property type="evidence" value="ECO:0007669"/>
    <property type="project" value="UniProtKB-KW"/>
</dbReference>
<dbReference type="InterPro" id="IPR017853">
    <property type="entry name" value="GH"/>
</dbReference>
<comment type="caution">
    <text evidence="12">The sequence shown here is derived from an EMBL/GenBank/DDBJ whole genome shotgun (WGS) entry which is preliminary data.</text>
</comment>
<evidence type="ECO:0000256" key="10">
    <source>
        <dbReference type="SAM" id="SignalP"/>
    </source>
</evidence>
<name>A0A328A9H0_9CAUL</name>
<dbReference type="RefSeq" id="WP_111515878.1">
    <property type="nucleotide sequence ID" value="NZ_QFYR01000004.1"/>
</dbReference>
<dbReference type="PANTHER" id="PTHR31490:SF88">
    <property type="entry name" value="BETA-XYLANASE"/>
    <property type="match status" value="1"/>
</dbReference>
<accession>A0A328A9H0</accession>
<dbReference type="OrthoDB" id="9815836at2"/>
<evidence type="ECO:0000256" key="7">
    <source>
        <dbReference type="ARBA" id="ARBA00023295"/>
    </source>
</evidence>
<sequence>MRMSRRETLVMAAAAAMSGAAAPAASSSSLDKIARTKGLRFGNAVGVGAPGAKSAFNDKPYMELVARECGILVHENELKIYVIKGANEAQWNFGPADKLVDFAKQRGLLMRGHTLLWNRDEFAPNWLKSYDFGGKAKAEAWITNYVATVAKRYPQMQSFDVVNETIDPATGEIRDTVYTRALGPEVIDLAFHTAKQAAPNAKLLYNDYMGHAAKDAKHRAGVLKLLEGLKKRNVPIDALGVQGHIGNGDSDTRLAFAGEEAREWRRFMDEVKGMGLDVLITEFDINDTDGPKDPAARDQLVASVTRDYLDMMVSYPELKQIIAWGLSDNHSWLQTWWPRADKLPKRPTPYDSNLKPKLMRAAIEASLRSAPTRASWG</sequence>
<evidence type="ECO:0000256" key="8">
    <source>
        <dbReference type="ARBA" id="ARBA00023326"/>
    </source>
</evidence>